<proteinExistence type="inferred from homology"/>
<dbReference type="SUPFAM" id="SSF55174">
    <property type="entry name" value="Alpha-L RNA-binding motif"/>
    <property type="match status" value="1"/>
</dbReference>
<dbReference type="PROSITE" id="PS01129">
    <property type="entry name" value="PSI_RLU"/>
    <property type="match status" value="1"/>
</dbReference>
<dbReference type="Proteomes" id="UP000068196">
    <property type="component" value="Chromosome"/>
</dbReference>
<comment type="function">
    <text evidence="5">Responsible for synthesis of pseudouridine from uracil.</text>
</comment>
<feature type="domain" description="RNA-binding S4" evidence="6">
    <location>
        <begin position="20"/>
        <end position="84"/>
    </location>
</feature>
<name>A0A0U5AN73_9BACT</name>
<evidence type="ECO:0000256" key="5">
    <source>
        <dbReference type="RuleBase" id="RU362028"/>
    </source>
</evidence>
<dbReference type="Pfam" id="PF00849">
    <property type="entry name" value="PseudoU_synth_2"/>
    <property type="match status" value="1"/>
</dbReference>
<evidence type="ECO:0000256" key="2">
    <source>
        <dbReference type="ARBA" id="ARBA00023235"/>
    </source>
</evidence>
<dbReference type="EC" id="5.4.99.-" evidence="5"/>
<evidence type="ECO:0000256" key="4">
    <source>
        <dbReference type="PROSITE-ProRule" id="PRU00182"/>
    </source>
</evidence>
<dbReference type="GO" id="GO:0003723">
    <property type="term" value="F:RNA binding"/>
    <property type="evidence" value="ECO:0007669"/>
    <property type="project" value="UniProtKB-KW"/>
</dbReference>
<dbReference type="OrthoDB" id="9807829at2"/>
<comment type="similarity">
    <text evidence="1 5">Belongs to the pseudouridine synthase RluA family.</text>
</comment>
<dbReference type="InterPro" id="IPR036986">
    <property type="entry name" value="S4_RNA-bd_sf"/>
</dbReference>
<dbReference type="CDD" id="cd00165">
    <property type="entry name" value="S4"/>
    <property type="match status" value="1"/>
</dbReference>
<feature type="active site" evidence="3">
    <location>
        <position position="143"/>
    </location>
</feature>
<dbReference type="PROSITE" id="PS50889">
    <property type="entry name" value="S4"/>
    <property type="match status" value="1"/>
</dbReference>
<dbReference type="PANTHER" id="PTHR21600">
    <property type="entry name" value="MITOCHONDRIAL RNA PSEUDOURIDINE SYNTHASE"/>
    <property type="match status" value="1"/>
</dbReference>
<dbReference type="Gene3D" id="3.30.2350.10">
    <property type="entry name" value="Pseudouridine synthase"/>
    <property type="match status" value="1"/>
</dbReference>
<organism evidence="7 8">
    <name type="scientific">Caldimicrobium thiodismutans</name>
    <dbReference type="NCBI Taxonomy" id="1653476"/>
    <lineage>
        <taxon>Bacteria</taxon>
        <taxon>Pseudomonadati</taxon>
        <taxon>Thermodesulfobacteriota</taxon>
        <taxon>Thermodesulfobacteria</taxon>
        <taxon>Thermodesulfobacteriales</taxon>
        <taxon>Thermodesulfobacteriaceae</taxon>
        <taxon>Caldimicrobium</taxon>
    </lineage>
</organism>
<keyword evidence="2 5" id="KW-0413">Isomerase</keyword>
<dbReference type="GO" id="GO:0120159">
    <property type="term" value="F:rRNA pseudouridine synthase activity"/>
    <property type="evidence" value="ECO:0007669"/>
    <property type="project" value="UniProtKB-ARBA"/>
</dbReference>
<dbReference type="InterPro" id="IPR006225">
    <property type="entry name" value="PsdUridine_synth_RluC/D"/>
</dbReference>
<evidence type="ECO:0000313" key="7">
    <source>
        <dbReference type="EMBL" id="BAU23508.1"/>
    </source>
</evidence>
<reference evidence="7 8" key="1">
    <citation type="journal article" date="2016" name="Int. J. Syst. Evol. Microbiol.">
        <title>Caldimicrobium thiodismutans sp. nov., a sulfur-disproportionating bacterium isolated from a hot spring, and emended description of the genus Caldimicrobium.</title>
        <authorList>
            <person name="Kojima H."/>
            <person name="Umezawa K."/>
            <person name="Fukui M."/>
        </authorList>
    </citation>
    <scope>NUCLEOTIDE SEQUENCE [LARGE SCALE GENOMIC DNA]</scope>
    <source>
        <strain evidence="7 8">TF1</strain>
    </source>
</reference>
<dbReference type="CDD" id="cd02869">
    <property type="entry name" value="PseudoU_synth_RluA_like"/>
    <property type="match status" value="1"/>
</dbReference>
<dbReference type="SMART" id="SM00363">
    <property type="entry name" value="S4"/>
    <property type="match status" value="1"/>
</dbReference>
<dbReference type="InterPro" id="IPR050188">
    <property type="entry name" value="RluA_PseudoU_synthase"/>
</dbReference>
<dbReference type="InterPro" id="IPR020103">
    <property type="entry name" value="PsdUridine_synth_cat_dom_sf"/>
</dbReference>
<dbReference type="PANTHER" id="PTHR21600:SF44">
    <property type="entry name" value="RIBOSOMAL LARGE SUBUNIT PSEUDOURIDINE SYNTHASE D"/>
    <property type="match status" value="1"/>
</dbReference>
<evidence type="ECO:0000259" key="6">
    <source>
        <dbReference type="SMART" id="SM00363"/>
    </source>
</evidence>
<dbReference type="EMBL" id="AP014945">
    <property type="protein sequence ID" value="BAU23508.1"/>
    <property type="molecule type" value="Genomic_DNA"/>
</dbReference>
<reference evidence="8" key="2">
    <citation type="journal article" date="2016" name="Int. J. Syst. Evol. Microbiol.">
        <title>Caldimicrobium thiodismutans sp. nov., a sulfur-disproportionating bacterium isolated from a hot spring.</title>
        <authorList>
            <person name="Kojima H."/>
            <person name="Umezawa K."/>
            <person name="Fukui M."/>
        </authorList>
    </citation>
    <scope>NUCLEOTIDE SEQUENCE [LARGE SCALE GENOMIC DNA]</scope>
    <source>
        <strain evidence="8">TF1</strain>
    </source>
</reference>
<dbReference type="Pfam" id="PF01479">
    <property type="entry name" value="S4"/>
    <property type="match status" value="1"/>
</dbReference>
<dbReference type="AlphaFoldDB" id="A0A0U5AN73"/>
<dbReference type="RefSeq" id="WP_148638827.1">
    <property type="nucleotide sequence ID" value="NZ_AP014945.1"/>
</dbReference>
<evidence type="ECO:0000256" key="3">
    <source>
        <dbReference type="PIRSR" id="PIRSR606225-1"/>
    </source>
</evidence>
<dbReference type="SUPFAM" id="SSF55120">
    <property type="entry name" value="Pseudouridine synthase"/>
    <property type="match status" value="1"/>
</dbReference>
<evidence type="ECO:0000313" key="8">
    <source>
        <dbReference type="Proteomes" id="UP000068196"/>
    </source>
</evidence>
<accession>A0A0U5AN73</accession>
<dbReference type="STRING" id="1653476.THC_1134"/>
<keyword evidence="8" id="KW-1185">Reference proteome</keyword>
<keyword evidence="4" id="KW-0694">RNA-binding</keyword>
<sequence length="310" mass="35021">MKSSQEEIFIFRVEEEKAGLRLDHFLKEKLPEFTRSRIQKLIEKGNVTLDLKRPKASQKVRGGQRIIVKIPPEEPLALKPEEVPFEILYEDEDLAVIYKPAGIVVHPAPGHREGTLVHGLLKKLKDLSGIGGKLRPGIVHRLDKDTSGLMLVAKNDAAHQALVKAFKDRKIQKQYLAILYGKITPTQGKIESSIGRHPLHRKKMAVVKGGKEAITHYEVLRYFKKASLVLAKPVTGRTHQLRVHFSSLGHPILGDPLYGGLKPDLPKPERLMLHARSISFEHPSTGKIFSFTKEPPEDFEKYIKILEDYA</sequence>
<dbReference type="InterPro" id="IPR006224">
    <property type="entry name" value="PsdUridine_synth_RluA-like_CS"/>
</dbReference>
<dbReference type="NCBIfam" id="TIGR00005">
    <property type="entry name" value="rluA_subfam"/>
    <property type="match status" value="1"/>
</dbReference>
<dbReference type="KEGG" id="cthi:THC_1134"/>
<dbReference type="PATRIC" id="fig|1653476.3.peg.1175"/>
<dbReference type="InterPro" id="IPR006145">
    <property type="entry name" value="PsdUridine_synth_RsuA/RluA"/>
</dbReference>
<dbReference type="GO" id="GO:0000455">
    <property type="term" value="P:enzyme-directed rRNA pseudouridine synthesis"/>
    <property type="evidence" value="ECO:0007669"/>
    <property type="project" value="UniProtKB-ARBA"/>
</dbReference>
<evidence type="ECO:0000256" key="1">
    <source>
        <dbReference type="ARBA" id="ARBA00010876"/>
    </source>
</evidence>
<protein>
    <recommendedName>
        <fullName evidence="5">Pseudouridine synthase</fullName>
        <ecNumber evidence="5">5.4.99.-</ecNumber>
    </recommendedName>
</protein>
<comment type="catalytic activity">
    <reaction evidence="5">
        <text>a uridine in RNA = a pseudouridine in RNA</text>
        <dbReference type="Rhea" id="RHEA:48348"/>
        <dbReference type="Rhea" id="RHEA-COMP:12068"/>
        <dbReference type="Rhea" id="RHEA-COMP:12069"/>
        <dbReference type="ChEBI" id="CHEBI:65314"/>
        <dbReference type="ChEBI" id="CHEBI:65315"/>
    </reaction>
</comment>
<dbReference type="InterPro" id="IPR002942">
    <property type="entry name" value="S4_RNA-bd"/>
</dbReference>
<gene>
    <name evidence="7" type="ORF">THC_1134</name>
</gene>
<dbReference type="Gene3D" id="3.10.290.10">
    <property type="entry name" value="RNA-binding S4 domain"/>
    <property type="match status" value="1"/>
</dbReference>